<evidence type="ECO:0000259" key="5">
    <source>
        <dbReference type="PROSITE" id="PS50217"/>
    </source>
</evidence>
<feature type="region of interest" description="Disordered" evidence="4">
    <location>
        <begin position="1"/>
        <end position="65"/>
    </location>
</feature>
<dbReference type="Pfam" id="PF08601">
    <property type="entry name" value="PAP1"/>
    <property type="match status" value="1"/>
</dbReference>
<dbReference type="GO" id="GO:0005737">
    <property type="term" value="C:cytoplasm"/>
    <property type="evidence" value="ECO:0007669"/>
    <property type="project" value="UniProtKB-SubCell"/>
</dbReference>
<dbReference type="InterPro" id="IPR050936">
    <property type="entry name" value="AP-1-like"/>
</dbReference>
<organism evidence="6 7">
    <name type="scientific">Phascolomyces articulosus</name>
    <dbReference type="NCBI Taxonomy" id="60185"/>
    <lineage>
        <taxon>Eukaryota</taxon>
        <taxon>Fungi</taxon>
        <taxon>Fungi incertae sedis</taxon>
        <taxon>Mucoromycota</taxon>
        <taxon>Mucoromycotina</taxon>
        <taxon>Mucoromycetes</taxon>
        <taxon>Mucorales</taxon>
        <taxon>Lichtheimiaceae</taxon>
        <taxon>Phascolomyces</taxon>
    </lineage>
</organism>
<dbReference type="InterPro" id="IPR023167">
    <property type="entry name" value="Yap1_redox_dom_sf"/>
</dbReference>
<evidence type="ECO:0000256" key="3">
    <source>
        <dbReference type="ARBA" id="ARBA00023242"/>
    </source>
</evidence>
<comment type="caution">
    <text evidence="6">The sequence shown here is derived from an EMBL/GenBank/DDBJ whole genome shotgun (WGS) entry which is preliminary data.</text>
</comment>
<keyword evidence="3" id="KW-0539">Nucleus</keyword>
<dbReference type="Gene3D" id="1.10.238.100">
    <property type="entry name" value="YAP1 redox domain. Chain B"/>
    <property type="match status" value="1"/>
</dbReference>
<dbReference type="SMART" id="SM00338">
    <property type="entry name" value="BRLZ"/>
    <property type="match status" value="1"/>
</dbReference>
<dbReference type="Proteomes" id="UP001209540">
    <property type="component" value="Unassembled WGS sequence"/>
</dbReference>
<dbReference type="AlphaFoldDB" id="A0AAD5PFI3"/>
<dbReference type="CDD" id="cd14688">
    <property type="entry name" value="bZIP_YAP"/>
    <property type="match status" value="1"/>
</dbReference>
<dbReference type="SUPFAM" id="SSF111430">
    <property type="entry name" value="YAP1 redox domain"/>
    <property type="match status" value="1"/>
</dbReference>
<dbReference type="InterPro" id="IPR004827">
    <property type="entry name" value="bZIP"/>
</dbReference>
<evidence type="ECO:0000256" key="1">
    <source>
        <dbReference type="ARBA" id="ARBA00004123"/>
    </source>
</evidence>
<evidence type="ECO:0000313" key="6">
    <source>
        <dbReference type="EMBL" id="KAI9266600.1"/>
    </source>
</evidence>
<sequence>MSRTSPADKSDGTQRQRRKEQNRAAQRAFRERKERYVKELEDKIRDMQESHTENSQRLQRENEELRDTLKRMETEMYTLKGAAMAFEVSMNKLREAGIEVPPISELSPPASDRYSSTSSTCDILSPAASHDHSIHHYQQHQQQETRSNSVCDEEMREHEEFAESTSERFDHKPDPITFTNAKLIPTGQIWDLLSTHPRFDELNMAAMCAGIKQRSVCSGSGAVIEEKELESLIREQLGEGV</sequence>
<feature type="domain" description="BZIP" evidence="5">
    <location>
        <begin position="12"/>
        <end position="65"/>
    </location>
</feature>
<dbReference type="InterPro" id="IPR013910">
    <property type="entry name" value="TF_PAP1"/>
</dbReference>
<gene>
    <name evidence="6" type="ORF">BDA99DRAFT_506130</name>
</gene>
<dbReference type="SUPFAM" id="SSF57959">
    <property type="entry name" value="Leucine zipper domain"/>
    <property type="match status" value="1"/>
</dbReference>
<dbReference type="GO" id="GO:0033554">
    <property type="term" value="P:cellular response to stress"/>
    <property type="evidence" value="ECO:0007669"/>
    <property type="project" value="UniProtKB-ARBA"/>
</dbReference>
<dbReference type="PROSITE" id="PS50217">
    <property type="entry name" value="BZIP"/>
    <property type="match status" value="1"/>
</dbReference>
<dbReference type="EMBL" id="JAIXMP010000010">
    <property type="protein sequence ID" value="KAI9266600.1"/>
    <property type="molecule type" value="Genomic_DNA"/>
</dbReference>
<dbReference type="PANTHER" id="PTHR40621">
    <property type="entry name" value="TRANSCRIPTION FACTOR KAPC-RELATED"/>
    <property type="match status" value="1"/>
</dbReference>
<dbReference type="Gene3D" id="1.20.5.170">
    <property type="match status" value="1"/>
</dbReference>
<dbReference type="InterPro" id="IPR046347">
    <property type="entry name" value="bZIP_sf"/>
</dbReference>
<protein>
    <recommendedName>
        <fullName evidence="5">BZIP domain-containing protein</fullName>
    </recommendedName>
</protein>
<keyword evidence="7" id="KW-1185">Reference proteome</keyword>
<reference evidence="6" key="2">
    <citation type="submission" date="2023-02" db="EMBL/GenBank/DDBJ databases">
        <authorList>
            <consortium name="DOE Joint Genome Institute"/>
            <person name="Mondo S.J."/>
            <person name="Chang Y."/>
            <person name="Wang Y."/>
            <person name="Ahrendt S."/>
            <person name="Andreopoulos W."/>
            <person name="Barry K."/>
            <person name="Beard J."/>
            <person name="Benny G.L."/>
            <person name="Blankenship S."/>
            <person name="Bonito G."/>
            <person name="Cuomo C."/>
            <person name="Desiro A."/>
            <person name="Gervers K.A."/>
            <person name="Hundley H."/>
            <person name="Kuo A."/>
            <person name="LaButti K."/>
            <person name="Lang B.F."/>
            <person name="Lipzen A."/>
            <person name="O'Donnell K."/>
            <person name="Pangilinan J."/>
            <person name="Reynolds N."/>
            <person name="Sandor L."/>
            <person name="Smith M.W."/>
            <person name="Tsang A."/>
            <person name="Grigoriev I.V."/>
            <person name="Stajich J.E."/>
            <person name="Spatafora J.W."/>
        </authorList>
    </citation>
    <scope>NUCLEOTIDE SEQUENCE</scope>
    <source>
        <strain evidence="6">RSA 2281</strain>
    </source>
</reference>
<dbReference type="PANTHER" id="PTHR40621:SF6">
    <property type="entry name" value="AP-1-LIKE TRANSCRIPTION FACTOR YAP1-RELATED"/>
    <property type="match status" value="1"/>
</dbReference>
<dbReference type="PROSITE" id="PS00036">
    <property type="entry name" value="BZIP_BASIC"/>
    <property type="match status" value="1"/>
</dbReference>
<evidence type="ECO:0000256" key="4">
    <source>
        <dbReference type="SAM" id="MobiDB-lite"/>
    </source>
</evidence>
<proteinExistence type="predicted"/>
<comment type="subcellular location">
    <subcellularLocation>
        <location evidence="2">Cytoplasm</location>
    </subcellularLocation>
    <subcellularLocation>
        <location evidence="1">Nucleus</location>
    </subcellularLocation>
</comment>
<dbReference type="Pfam" id="PF00170">
    <property type="entry name" value="bZIP_1"/>
    <property type="match status" value="1"/>
</dbReference>
<name>A0AAD5PFI3_9FUNG</name>
<evidence type="ECO:0000313" key="7">
    <source>
        <dbReference type="Proteomes" id="UP001209540"/>
    </source>
</evidence>
<dbReference type="GO" id="GO:0001228">
    <property type="term" value="F:DNA-binding transcription activator activity, RNA polymerase II-specific"/>
    <property type="evidence" value="ECO:0007669"/>
    <property type="project" value="TreeGrafter"/>
</dbReference>
<dbReference type="GO" id="GO:0000976">
    <property type="term" value="F:transcription cis-regulatory region binding"/>
    <property type="evidence" value="ECO:0007669"/>
    <property type="project" value="InterPro"/>
</dbReference>
<dbReference type="GO" id="GO:0090575">
    <property type="term" value="C:RNA polymerase II transcription regulator complex"/>
    <property type="evidence" value="ECO:0007669"/>
    <property type="project" value="TreeGrafter"/>
</dbReference>
<evidence type="ECO:0000256" key="2">
    <source>
        <dbReference type="ARBA" id="ARBA00004496"/>
    </source>
</evidence>
<accession>A0AAD5PFI3</accession>
<reference evidence="6" key="1">
    <citation type="journal article" date="2022" name="IScience">
        <title>Evolution of zygomycete secretomes and the origins of terrestrial fungal ecologies.</title>
        <authorList>
            <person name="Chang Y."/>
            <person name="Wang Y."/>
            <person name="Mondo S."/>
            <person name="Ahrendt S."/>
            <person name="Andreopoulos W."/>
            <person name="Barry K."/>
            <person name="Beard J."/>
            <person name="Benny G.L."/>
            <person name="Blankenship S."/>
            <person name="Bonito G."/>
            <person name="Cuomo C."/>
            <person name="Desiro A."/>
            <person name="Gervers K.A."/>
            <person name="Hundley H."/>
            <person name="Kuo A."/>
            <person name="LaButti K."/>
            <person name="Lang B.F."/>
            <person name="Lipzen A."/>
            <person name="O'Donnell K."/>
            <person name="Pangilinan J."/>
            <person name="Reynolds N."/>
            <person name="Sandor L."/>
            <person name="Smith M.E."/>
            <person name="Tsang A."/>
            <person name="Grigoriev I.V."/>
            <person name="Stajich J.E."/>
            <person name="Spatafora J.W."/>
        </authorList>
    </citation>
    <scope>NUCLEOTIDE SEQUENCE</scope>
    <source>
        <strain evidence="6">RSA 2281</strain>
    </source>
</reference>